<proteinExistence type="predicted"/>
<dbReference type="EMBL" id="JAKZEU010000002">
    <property type="protein sequence ID" value="MCQ0970144.1"/>
    <property type="molecule type" value="Genomic_DNA"/>
</dbReference>
<dbReference type="Proteomes" id="UP001203945">
    <property type="component" value="Unassembled WGS sequence"/>
</dbReference>
<sequence length="141" mass="16073">MSSQHEEPDGDPHRPQLLAVVALKMIKSEAEGLAEAARHGLDAAEARALQDRLMSRAEDVFSDRAERLELELAASREELVRLVRLTEDRWLAAVIRDGARSIADRLTDLRLRMKSGALNMARRLPPPVKTKLSRYVWRRRQ</sequence>
<evidence type="ECO:0000313" key="2">
    <source>
        <dbReference type="Proteomes" id="UP001203945"/>
    </source>
</evidence>
<evidence type="ECO:0000313" key="1">
    <source>
        <dbReference type="EMBL" id="MCQ0970144.1"/>
    </source>
</evidence>
<gene>
    <name evidence="1" type="ORF">MLD63_06890</name>
</gene>
<name>A0ABT1MR03_9RHOB</name>
<protein>
    <submittedName>
        <fullName evidence="1">Uncharacterized protein</fullName>
    </submittedName>
</protein>
<comment type="caution">
    <text evidence="1">The sequence shown here is derived from an EMBL/GenBank/DDBJ whole genome shotgun (WGS) entry which is preliminary data.</text>
</comment>
<keyword evidence="2" id="KW-1185">Reference proteome</keyword>
<organism evidence="1 2">
    <name type="scientific">Paracoccus albicereus</name>
    <dbReference type="NCBI Taxonomy" id="2922394"/>
    <lineage>
        <taxon>Bacteria</taxon>
        <taxon>Pseudomonadati</taxon>
        <taxon>Pseudomonadota</taxon>
        <taxon>Alphaproteobacteria</taxon>
        <taxon>Rhodobacterales</taxon>
        <taxon>Paracoccaceae</taxon>
        <taxon>Paracoccus</taxon>
    </lineage>
</organism>
<reference evidence="1 2" key="1">
    <citation type="submission" date="2022-03" db="EMBL/GenBank/DDBJ databases">
        <authorList>
            <person name="He Y."/>
        </authorList>
    </citation>
    <scope>NUCLEOTIDE SEQUENCE [LARGE SCALE GENOMIC DNA]</scope>
    <source>
        <strain evidence="1 2">TK19116</strain>
    </source>
</reference>
<dbReference type="RefSeq" id="WP_255329136.1">
    <property type="nucleotide sequence ID" value="NZ_JAKZEU010000002.1"/>
</dbReference>
<accession>A0ABT1MR03</accession>